<dbReference type="EMBL" id="SLWQ01000008">
    <property type="protein sequence ID" value="TCO38230.1"/>
    <property type="molecule type" value="Genomic_DNA"/>
</dbReference>
<dbReference type="Pfam" id="PF14559">
    <property type="entry name" value="TPR_19"/>
    <property type="match status" value="2"/>
</dbReference>
<dbReference type="Gene3D" id="3.40.50.300">
    <property type="entry name" value="P-loop containing nucleotide triphosphate hydrolases"/>
    <property type="match status" value="1"/>
</dbReference>
<evidence type="ECO:0000313" key="3">
    <source>
        <dbReference type="EMBL" id="TCO38230.1"/>
    </source>
</evidence>
<comment type="caution">
    <text evidence="3">The sequence shown here is derived from an EMBL/GenBank/DDBJ whole genome shotgun (WGS) entry which is preliminary data.</text>
</comment>
<evidence type="ECO:0000256" key="2">
    <source>
        <dbReference type="PROSITE-ProRule" id="PRU00339"/>
    </source>
</evidence>
<evidence type="ECO:0000256" key="1">
    <source>
        <dbReference type="ARBA" id="ARBA00022679"/>
    </source>
</evidence>
<gene>
    <name evidence="3" type="ORF">EV148_10866</name>
</gene>
<dbReference type="PANTHER" id="PTHR12788:SF10">
    <property type="entry name" value="PROTEIN-TYROSINE SULFOTRANSFERASE"/>
    <property type="match status" value="1"/>
</dbReference>
<dbReference type="InterPro" id="IPR011990">
    <property type="entry name" value="TPR-like_helical_dom_sf"/>
</dbReference>
<accession>A0A4V2S1X5</accession>
<dbReference type="SUPFAM" id="SSF48452">
    <property type="entry name" value="TPR-like"/>
    <property type="match status" value="1"/>
</dbReference>
<dbReference type="InterPro" id="IPR027417">
    <property type="entry name" value="P-loop_NTPase"/>
</dbReference>
<dbReference type="SMART" id="SM00028">
    <property type="entry name" value="TPR"/>
    <property type="match status" value="3"/>
</dbReference>
<dbReference type="Proteomes" id="UP000294862">
    <property type="component" value="Unassembled WGS sequence"/>
</dbReference>
<dbReference type="PANTHER" id="PTHR12788">
    <property type="entry name" value="PROTEIN-TYROSINE SULFOTRANSFERASE 2"/>
    <property type="match status" value="1"/>
</dbReference>
<dbReference type="Pfam" id="PF13469">
    <property type="entry name" value="Sulfotransfer_3"/>
    <property type="match status" value="1"/>
</dbReference>
<dbReference type="InterPro" id="IPR026634">
    <property type="entry name" value="TPST-like"/>
</dbReference>
<proteinExistence type="predicted"/>
<dbReference type="GO" id="GO:0008476">
    <property type="term" value="F:protein-tyrosine sulfotransferase activity"/>
    <property type="evidence" value="ECO:0007669"/>
    <property type="project" value="InterPro"/>
</dbReference>
<evidence type="ECO:0000313" key="4">
    <source>
        <dbReference type="Proteomes" id="UP000294862"/>
    </source>
</evidence>
<reference evidence="3 4" key="1">
    <citation type="journal article" date="2015" name="Stand. Genomic Sci.">
        <title>Genomic Encyclopedia of Bacterial and Archaeal Type Strains, Phase III: the genomes of soil and plant-associated and newly described type strains.</title>
        <authorList>
            <person name="Whitman W.B."/>
            <person name="Woyke T."/>
            <person name="Klenk H.P."/>
            <person name="Zhou Y."/>
            <person name="Lilburn T.G."/>
            <person name="Beck B.J."/>
            <person name="De Vos P."/>
            <person name="Vandamme P."/>
            <person name="Eisen J.A."/>
            <person name="Garrity G."/>
            <person name="Hugenholtz P."/>
            <person name="Kyrpides N.C."/>
        </authorList>
    </citation>
    <scope>NUCLEOTIDE SEQUENCE [LARGE SCALE GENOMIC DNA]</scope>
    <source>
        <strain evidence="3 4">A3</strain>
    </source>
</reference>
<name>A0A4V2S1X5_9GAMM</name>
<keyword evidence="1" id="KW-0808">Transferase</keyword>
<sequence>MDYSVQFALADGPEVMHPPRHGLMHVFPYGPHMIERLDGLSGMACQLLQEATAALQRRDAATTLQRATALHALAPKHPESLRLFAAIARLQGRAEDAIALLREAAAARPADTLVLGNLAHALAERNRFDEAIGLLRRCVAAEPANHGHALALAQMLERADDIEAAAAVLRDVLDQRPALVPARLALARTHFMLGRTDEAIAQYRRVLADAPDTVAAWYGLSNLREPPFDDDDVAAIERLHARADLPDHARASIGFALARAYEARGRHADAWPVLESANATWRKHQHWDGAKMSGHVRATTAAFAGMPAGDGERGAGLVFIVGLPRSGSSIVEQILAAHPEVSAGGERLDLPTIIREESERRERDFPAWVADAGDADWARLGDDYLGRIDTARAGRRVFTDKGLLNWLYLGALRRMLPGARFVDCRRDPLETCIACYRQMFARDLGFAYDIDDLARFWHDYDAAMGHWRALHDGAILAVSHEQLTAAPDQHIRRLLEFCSLPFDERSLRFHESTRGVRTLSAEQVREPLRANTARAYLYGHHVDRLRALLAARPD</sequence>
<protein>
    <submittedName>
        <fullName evidence="3">Tetratricopeptide repeat protein</fullName>
    </submittedName>
</protein>
<keyword evidence="4" id="KW-1185">Reference proteome</keyword>
<feature type="repeat" description="TPR" evidence="2">
    <location>
        <begin position="112"/>
        <end position="145"/>
    </location>
</feature>
<keyword evidence="2" id="KW-0802">TPR repeat</keyword>
<organism evidence="3 4">
    <name type="scientific">Dokdonella fugitiva</name>
    <dbReference type="NCBI Taxonomy" id="328517"/>
    <lineage>
        <taxon>Bacteria</taxon>
        <taxon>Pseudomonadati</taxon>
        <taxon>Pseudomonadota</taxon>
        <taxon>Gammaproteobacteria</taxon>
        <taxon>Lysobacterales</taxon>
        <taxon>Rhodanobacteraceae</taxon>
        <taxon>Dokdonella</taxon>
    </lineage>
</organism>
<feature type="repeat" description="TPR" evidence="2">
    <location>
        <begin position="180"/>
        <end position="213"/>
    </location>
</feature>
<dbReference type="InterPro" id="IPR019734">
    <property type="entry name" value="TPR_rpt"/>
</dbReference>
<dbReference type="PROSITE" id="PS50005">
    <property type="entry name" value="TPR"/>
    <property type="match status" value="2"/>
</dbReference>
<dbReference type="SUPFAM" id="SSF52540">
    <property type="entry name" value="P-loop containing nucleoside triphosphate hydrolases"/>
    <property type="match status" value="1"/>
</dbReference>
<dbReference type="AlphaFoldDB" id="A0A4V2S1X5"/>
<dbReference type="Gene3D" id="1.25.40.10">
    <property type="entry name" value="Tetratricopeptide repeat domain"/>
    <property type="match status" value="1"/>
</dbReference>